<sequence precursor="true">MKIIKTCIGLAFLGLGFSTLMAQELKDDPAKEWCYLKKSTTVLGMPYNSQVTEVTYDGALYTGYIELNFAAGSKVTPLLLRQKTFLEGWIPVVGDTWKEDGLDYSIQMFAAPSMQEGISNCLNFVKISVKNATESAQEARLVASLRGKLDDSRFVELQGFTSSNTYEVKESAVYRDGKLLCWFDPSFTKVEAVEGKSYVQPYSSESVQLTPATRTALMYYQKMLQPGQSVDYFFKLPSVPVEDRKVVNQVLAADYDAQLASTVTFWKQQVVGNTHFEIPEDRIEDAQRASMVHLLLATRTAADGSVLQTDGLPYPRFFLTSGPHMALAYMTNGCKDYAKMILENAIRFQEPNGMYLDKSLSFGTKIPTAHGHILYLASMYYLFTQDRALLTELFPSIVKAIDYLRQEISTNKYGLLPPAHPYDNEMIEGHYTSTNLWAILGLRYSIRLAQELGRTDVLADWKALEKQYSSHILKAIESSVQADGYVPTGLYDFKTGKQTSSGLDEYRTNCDWENMLLAYPTELFQPKHTYVQSTLKHIRKNYAEGIMTYRHGEFLHQYITANLIEQYMVAGDSRQALIDFYHLILHAGSTHEGFENMIFPWKDRLVDPRCPSPHAWAAAKTAFLIRNFMLHEYGGNIENASERDLYIYPVVSPVWATPGEHLAMVNAPSEFGWITSRLDFTKNGATLTYSPLYNEDHPRSVRFRIPYFKELKSFKTDASESYIEDNCIVLSPDFTSLQIQWKEVKNVHKGTFAKLLKAYRSCDSFGGPDEKGYPRMIPGKAFLLDDEDASLVEPLNFELVKKAFVKEFDRRTSNQK</sequence>
<feature type="chain" id="PRO_5007130762" evidence="1">
    <location>
        <begin position="23"/>
        <end position="816"/>
    </location>
</feature>
<accession>A0A108T5Y9</accession>
<gene>
    <name evidence="2" type="ORF">AA415_02240</name>
</gene>
<dbReference type="InterPro" id="IPR012341">
    <property type="entry name" value="6hp_glycosidase-like_sf"/>
</dbReference>
<evidence type="ECO:0000313" key="2">
    <source>
        <dbReference type="EMBL" id="KWR53989.1"/>
    </source>
</evidence>
<dbReference type="Gene3D" id="1.50.10.10">
    <property type="match status" value="1"/>
</dbReference>
<reference evidence="2 3" key="1">
    <citation type="journal article" date="2016" name="BMC Genomics">
        <title>Type VI secretion systems of human gut Bacteroidales segregate into three genetic architectures, two of which are contained on mobile genetic elements.</title>
        <authorList>
            <person name="Coyne M.J."/>
            <person name="Roelofs K.G."/>
            <person name="Comstock L.E."/>
        </authorList>
    </citation>
    <scope>NUCLEOTIDE SEQUENCE [LARGE SCALE GENOMIC DNA]</scope>
    <source>
        <strain evidence="2 3">CL09T03C01</strain>
    </source>
</reference>
<keyword evidence="1" id="KW-0732">Signal</keyword>
<name>A0A108T5Y9_BACSE</name>
<dbReference type="InterPro" id="IPR008928">
    <property type="entry name" value="6-hairpin_glycosidase_sf"/>
</dbReference>
<protein>
    <submittedName>
        <fullName evidence="2">Oligosaccharide amylase</fullName>
    </submittedName>
</protein>
<dbReference type="EMBL" id="LRGC01000010">
    <property type="protein sequence ID" value="KWR53989.1"/>
    <property type="molecule type" value="Genomic_DNA"/>
</dbReference>
<dbReference type="AlphaFoldDB" id="A0A108T5Y9"/>
<evidence type="ECO:0000313" key="3">
    <source>
        <dbReference type="Proteomes" id="UP000056419"/>
    </source>
</evidence>
<dbReference type="STRING" id="46506.AA415_02240"/>
<dbReference type="PATRIC" id="fig|46506.5.peg.2401"/>
<organism evidence="2 3">
    <name type="scientific">Bacteroides stercoris</name>
    <dbReference type="NCBI Taxonomy" id="46506"/>
    <lineage>
        <taxon>Bacteria</taxon>
        <taxon>Pseudomonadati</taxon>
        <taxon>Bacteroidota</taxon>
        <taxon>Bacteroidia</taxon>
        <taxon>Bacteroidales</taxon>
        <taxon>Bacteroidaceae</taxon>
        <taxon>Bacteroides</taxon>
    </lineage>
</organism>
<dbReference type="Proteomes" id="UP000056419">
    <property type="component" value="Unassembled WGS sequence"/>
</dbReference>
<dbReference type="SUPFAM" id="SSF48208">
    <property type="entry name" value="Six-hairpin glycosidases"/>
    <property type="match status" value="1"/>
</dbReference>
<comment type="caution">
    <text evidence="2">The sequence shown here is derived from an EMBL/GenBank/DDBJ whole genome shotgun (WGS) entry which is preliminary data.</text>
</comment>
<keyword evidence="3" id="KW-1185">Reference proteome</keyword>
<dbReference type="GO" id="GO:0005975">
    <property type="term" value="P:carbohydrate metabolic process"/>
    <property type="evidence" value="ECO:0007669"/>
    <property type="project" value="InterPro"/>
</dbReference>
<feature type="signal peptide" evidence="1">
    <location>
        <begin position="1"/>
        <end position="22"/>
    </location>
</feature>
<dbReference type="RefSeq" id="WP_060386084.1">
    <property type="nucleotide sequence ID" value="NZ_LRGC01000010.1"/>
</dbReference>
<evidence type="ECO:0000256" key="1">
    <source>
        <dbReference type="SAM" id="SignalP"/>
    </source>
</evidence>
<proteinExistence type="predicted"/>